<protein>
    <recommendedName>
        <fullName evidence="2">DUF4177 domain-containing protein</fullName>
    </recommendedName>
</protein>
<dbReference type="AlphaFoldDB" id="A0A381Y4U4"/>
<name>A0A381Y4U4_9ZZZZ</name>
<proteinExistence type="predicted"/>
<accession>A0A381Y4U4</accession>
<evidence type="ECO:0000313" key="1">
    <source>
        <dbReference type="EMBL" id="SVA71397.1"/>
    </source>
</evidence>
<dbReference type="EMBL" id="UINC01017274">
    <property type="protein sequence ID" value="SVA71397.1"/>
    <property type="molecule type" value="Genomic_DNA"/>
</dbReference>
<gene>
    <name evidence="1" type="ORF">METZ01_LOCUS124251</name>
</gene>
<organism evidence="1">
    <name type="scientific">marine metagenome</name>
    <dbReference type="NCBI Taxonomy" id="408172"/>
    <lineage>
        <taxon>unclassified sequences</taxon>
        <taxon>metagenomes</taxon>
        <taxon>ecological metagenomes</taxon>
    </lineage>
</organism>
<evidence type="ECO:0008006" key="2">
    <source>
        <dbReference type="Google" id="ProtNLM"/>
    </source>
</evidence>
<sequence>MPTEYLVVNVSADETEPGNVNDVTNLLNQMAAEGWDLAAAVNVYEDMDRIYLERTTPD</sequence>
<reference evidence="1" key="1">
    <citation type="submission" date="2018-05" db="EMBL/GenBank/DDBJ databases">
        <authorList>
            <person name="Lanie J.A."/>
            <person name="Ng W.-L."/>
            <person name="Kazmierczak K.M."/>
            <person name="Andrzejewski T.M."/>
            <person name="Davidsen T.M."/>
            <person name="Wayne K.J."/>
            <person name="Tettelin H."/>
            <person name="Glass J.I."/>
            <person name="Rusch D."/>
            <person name="Podicherti R."/>
            <person name="Tsui H.-C.T."/>
            <person name="Winkler M.E."/>
        </authorList>
    </citation>
    <scope>NUCLEOTIDE SEQUENCE</scope>
</reference>